<dbReference type="AlphaFoldDB" id="A0A844FD66"/>
<dbReference type="InterPro" id="IPR020204">
    <property type="entry name" value="Uncharacterised_YxaJ"/>
</dbReference>
<proteinExistence type="predicted"/>
<keyword evidence="1" id="KW-0812">Transmembrane</keyword>
<evidence type="ECO:0000313" key="3">
    <source>
        <dbReference type="Proteomes" id="UP000462363"/>
    </source>
</evidence>
<accession>A0A844FD66</accession>
<reference evidence="2 3" key="1">
    <citation type="submission" date="2019-08" db="EMBL/GenBank/DDBJ databases">
        <title>In-depth cultivation of the pig gut microbiome towards novel bacterial diversity and tailored functional studies.</title>
        <authorList>
            <person name="Wylensek D."/>
            <person name="Hitch T.C.A."/>
            <person name="Clavel T."/>
        </authorList>
    </citation>
    <scope>NUCLEOTIDE SEQUENCE [LARGE SCALE GENOMIC DNA]</scope>
    <source>
        <strain evidence="2 3">BL-389-WT-3D</strain>
    </source>
</reference>
<organism evidence="2 3">
    <name type="scientific">Clostridium scindens (strain JCM 10418 / VPI 12708)</name>
    <dbReference type="NCBI Taxonomy" id="29347"/>
    <lineage>
        <taxon>Bacteria</taxon>
        <taxon>Bacillati</taxon>
        <taxon>Bacillota</taxon>
        <taxon>Clostridia</taxon>
        <taxon>Lachnospirales</taxon>
        <taxon>Lachnospiraceae</taxon>
    </lineage>
</organism>
<comment type="caution">
    <text evidence="2">The sequence shown here is derived from an EMBL/GenBank/DDBJ whole genome shotgun (WGS) entry which is preliminary data.</text>
</comment>
<feature type="transmembrane region" description="Helical" evidence="1">
    <location>
        <begin position="99"/>
        <end position="121"/>
    </location>
</feature>
<name>A0A844FD66_CLOSV</name>
<dbReference type="Proteomes" id="UP000462363">
    <property type="component" value="Unassembled WGS sequence"/>
</dbReference>
<feature type="transmembrane region" description="Helical" evidence="1">
    <location>
        <begin position="69"/>
        <end position="93"/>
    </location>
</feature>
<sequence length="125" mass="13700">MKKTTVLTIILALIWCMIIVLATLSPLAQTGGTSNQFGDMGMWADIGLILVLFLLPQYFYDKGSKGAKIVLAVIIGIFILGVMVIFGLVGLFLLKGVSISLILIAILSVFYFLLSIGWYILSFRH</sequence>
<keyword evidence="1" id="KW-1133">Transmembrane helix</keyword>
<gene>
    <name evidence="2" type="ORF">FYJ37_16420</name>
</gene>
<dbReference type="EMBL" id="VUMB01000056">
    <property type="protein sequence ID" value="MSS41865.1"/>
    <property type="molecule type" value="Genomic_DNA"/>
</dbReference>
<dbReference type="Pfam" id="PF17369">
    <property type="entry name" value="DUF5391"/>
    <property type="match status" value="1"/>
</dbReference>
<feature type="transmembrane region" description="Helical" evidence="1">
    <location>
        <begin position="40"/>
        <end position="60"/>
    </location>
</feature>
<keyword evidence="1" id="KW-0472">Membrane</keyword>
<evidence type="ECO:0000256" key="1">
    <source>
        <dbReference type="SAM" id="Phobius"/>
    </source>
</evidence>
<evidence type="ECO:0000313" key="2">
    <source>
        <dbReference type="EMBL" id="MSS41865.1"/>
    </source>
</evidence>
<protein>
    <submittedName>
        <fullName evidence="2">Uncharacterized protein</fullName>
    </submittedName>
</protein>